<evidence type="ECO:0000256" key="19">
    <source>
        <dbReference type="SAM" id="MobiDB-lite"/>
    </source>
</evidence>
<feature type="compositionally biased region" description="Acidic residues" evidence="19">
    <location>
        <begin position="1198"/>
        <end position="1210"/>
    </location>
</feature>
<sequence length="1242" mass="139885">MTKEDDKSIPVRVALRCRPLVTKEINEGCQTCLTFVPGDPQVIVGIEKAFTYDYVFDPTTEQEEVFNSAVSPLLCGLFKGYHATVLAYGQTGSGKTFSMGGTYTSAQENEPTVGVIPRVVRMIFQEREKHTDCEFSLAVSYLEIYNEDILDLLCPSVSKDKPSTINIREDPKEGIKIVGLTEREVFSANEMVGCLELGNSARTVGSTAMNAASSRSHAIFTITLEQRRGADKSDNVVSKLHLVDLAGSERQKKTKAEGDRLKEGISINRGLLSLGNVISALGDESKKGTFVPYRDSKLTRLLQDSLGGNSHTLMIACVSPADSNIEETINTLRYADRARKIKNKPVVNVDPRAAEMKRLKQQVQELQVMLLHARGGVAPVLSGTEPAENVSKILERTRALQVENNKLSRALSEAAGQTALMFERIIMTEQANEKLQSKLQELKQHAACKVDLQRVMETLEDQELKENVEVIQNLQHVILQLQDESAGLAATIEALAADCGAEGDDSPHVSGSCNEIPTDGSPSASVDKDSTEGFTTQHALRQAQMSKELIELNNILALKEEFVRKMCQNDSHLEPMQTEHQNNIKSLQTSVGSLQKEKEDLILVLHSAKKDVNQAKLSEQRRKRLQELEGQITDMKKKLQEQSKLLKLKESSVRSVAKLNHEIQAMKSQRVQLMRQMKEDSEKFRVWKNKKDKEVLQLKEKDRKRQFQMVKLESDFQKQANVLRRKTEEAAAANKRLKDALQKRSEVAEKRKDVHYRGLEGAALRVKTWLLNEVEVLVSTGEARRHLQDLLEDRKILAEEISQLKQQMEAGERPAAKVRRRTLIISELESQGELEASLSKQVDNLETEINLRSAQIADLQQKVLDADNEGRLKQRWDNITTIVEAKCALKVLMSELVSAKTASSRLESDLKQEKGNMLDLQKTMCDERKVMSTMEMENQHHLVELEQMHQEKVLYFLGQLQSKERPSVEKKQEEEPSKRERGLLQRLKFQEDEIEKMQKLNEQNQRLLDDNEQYKKKLTMLQLASGKKMNVLPASTQSPDDSFEYIPPKPKGHRFTTTKAPLNMAINIEELESVSESEEEDEWCPEKNERGCNRKNSNVNKPKSTGCACKGRCGNKLCRCRKGKMTCGDNCKCDHEKCRNIGNQRSSTDSSEVTDDGSKDLVSILQDPTAISSGDTTFFKPPCATPTKLVRKTVSVSAEEEEEDDDDDEERNTASFLKKKKRGLTSFQNSFFSGCTPIREES</sequence>
<dbReference type="GO" id="GO:0005524">
    <property type="term" value="F:ATP binding"/>
    <property type="evidence" value="ECO:0007669"/>
    <property type="project" value="UniProtKB-UniRule"/>
</dbReference>
<dbReference type="GO" id="GO:0003677">
    <property type="term" value="F:DNA binding"/>
    <property type="evidence" value="ECO:0007669"/>
    <property type="project" value="UniProtKB-KW"/>
</dbReference>
<dbReference type="PANTHER" id="PTHR47969">
    <property type="entry name" value="CHROMOSOME-ASSOCIATED KINESIN KIF4A-RELATED"/>
    <property type="match status" value="1"/>
</dbReference>
<dbReference type="InterPro" id="IPR027417">
    <property type="entry name" value="P-loop_NTPase"/>
</dbReference>
<comment type="cofactor">
    <cofactor evidence="16">
        <name>[2Fe-2S] cluster</name>
        <dbReference type="ChEBI" id="CHEBI:190135"/>
    </cofactor>
</comment>
<evidence type="ECO:0000256" key="17">
    <source>
        <dbReference type="PROSITE-ProRule" id="PRU00283"/>
    </source>
</evidence>
<dbReference type="GO" id="GO:0051231">
    <property type="term" value="P:spindle elongation"/>
    <property type="evidence" value="ECO:0007669"/>
    <property type="project" value="TreeGrafter"/>
</dbReference>
<keyword evidence="5" id="KW-0493">Microtubule</keyword>
<keyword evidence="13 17" id="KW-0505">Motor protein</keyword>
<evidence type="ECO:0000256" key="6">
    <source>
        <dbReference type="ARBA" id="ARBA00022723"/>
    </source>
</evidence>
<evidence type="ECO:0000256" key="5">
    <source>
        <dbReference type="ARBA" id="ARBA00022701"/>
    </source>
</evidence>
<dbReference type="SMART" id="SM01114">
    <property type="entry name" value="CXC"/>
    <property type="match status" value="1"/>
</dbReference>
<dbReference type="InterPro" id="IPR033467">
    <property type="entry name" value="Tesmin/TSO1-like_CXC"/>
</dbReference>
<comment type="cofactor">
    <cofactor evidence="1">
        <name>[4Fe-4S] cluster</name>
        <dbReference type="ChEBI" id="CHEBI:49883"/>
    </cofactor>
</comment>
<gene>
    <name evidence="20" type="ORF">GSONMT00069564001</name>
</gene>
<dbReference type="FunFam" id="3.40.850.10:FF:000038">
    <property type="entry name" value="chromosome-associated kinesin KIF4A"/>
    <property type="match status" value="1"/>
</dbReference>
<evidence type="ECO:0000256" key="9">
    <source>
        <dbReference type="ARBA" id="ARBA00023004"/>
    </source>
</evidence>
<dbReference type="Gene3D" id="3.40.850.10">
    <property type="entry name" value="Kinesin motor domain"/>
    <property type="match status" value="1"/>
</dbReference>
<feature type="coiled-coil region" evidence="18">
    <location>
        <begin position="980"/>
        <end position="1024"/>
    </location>
</feature>
<dbReference type="GO" id="GO:0051536">
    <property type="term" value="F:iron-sulfur cluster binding"/>
    <property type="evidence" value="ECO:0007669"/>
    <property type="project" value="UniProtKB-KW"/>
</dbReference>
<comment type="subcellular location">
    <subcellularLocation>
        <location evidence="3">Cytoplasm</location>
        <location evidence="3">Cytoskeleton</location>
    </subcellularLocation>
    <subcellularLocation>
        <location evidence="2">Nucleus</location>
    </subcellularLocation>
</comment>
<dbReference type="GO" id="GO:0005634">
    <property type="term" value="C:nucleus"/>
    <property type="evidence" value="ECO:0007669"/>
    <property type="project" value="UniProtKB-SubCell"/>
</dbReference>
<organism evidence="20 21">
    <name type="scientific">Oncorhynchus mykiss</name>
    <name type="common">Rainbow trout</name>
    <name type="synonym">Salmo gairdneri</name>
    <dbReference type="NCBI Taxonomy" id="8022"/>
    <lineage>
        <taxon>Eukaryota</taxon>
        <taxon>Metazoa</taxon>
        <taxon>Chordata</taxon>
        <taxon>Craniata</taxon>
        <taxon>Vertebrata</taxon>
        <taxon>Euteleostomi</taxon>
        <taxon>Actinopterygii</taxon>
        <taxon>Neopterygii</taxon>
        <taxon>Teleostei</taxon>
        <taxon>Protacanthopterygii</taxon>
        <taxon>Salmoniformes</taxon>
        <taxon>Salmonidae</taxon>
        <taxon>Salmoninae</taxon>
        <taxon>Oncorhynchus</taxon>
    </lineage>
</organism>
<dbReference type="InterPro" id="IPR001752">
    <property type="entry name" value="Kinesin_motor_dom"/>
</dbReference>
<dbReference type="GO" id="GO:0046872">
    <property type="term" value="F:metal ion binding"/>
    <property type="evidence" value="ECO:0007669"/>
    <property type="project" value="UniProtKB-KW"/>
</dbReference>
<evidence type="ECO:0000256" key="7">
    <source>
        <dbReference type="ARBA" id="ARBA00022741"/>
    </source>
</evidence>
<dbReference type="SUPFAM" id="SSF52540">
    <property type="entry name" value="P-loop containing nucleoside triphosphate hydrolases"/>
    <property type="match status" value="1"/>
</dbReference>
<keyword evidence="14" id="KW-0206">Cytoskeleton</keyword>
<comment type="similarity">
    <text evidence="17">Belongs to the TRAFAC class myosin-kinesin ATPase superfamily. Kinesin family.</text>
</comment>
<evidence type="ECO:0000256" key="1">
    <source>
        <dbReference type="ARBA" id="ARBA00001966"/>
    </source>
</evidence>
<dbReference type="CDD" id="cd01372">
    <property type="entry name" value="KISc_KIF4"/>
    <property type="match status" value="1"/>
</dbReference>
<feature type="region of interest" description="Disordered" evidence="19">
    <location>
        <begin position="1190"/>
        <end position="1212"/>
    </location>
</feature>
<dbReference type="PANTHER" id="PTHR47969:SF15">
    <property type="entry name" value="CHROMOSOME-ASSOCIATED KINESIN KIF4A-RELATED"/>
    <property type="match status" value="1"/>
</dbReference>
<dbReference type="SMART" id="SM00129">
    <property type="entry name" value="KISc"/>
    <property type="match status" value="1"/>
</dbReference>
<name>A0A060W9I7_ONCMY</name>
<keyword evidence="6" id="KW-0479">Metal-binding</keyword>
<dbReference type="Pfam" id="PF25764">
    <property type="entry name" value="KIF21A_4th"/>
    <property type="match status" value="1"/>
</dbReference>
<dbReference type="PROSITE" id="PS00411">
    <property type="entry name" value="KINESIN_MOTOR_1"/>
    <property type="match status" value="1"/>
</dbReference>
<feature type="coiled-coil region" evidence="18">
    <location>
        <begin position="723"/>
        <end position="750"/>
    </location>
</feature>
<dbReference type="GO" id="GO:0005875">
    <property type="term" value="C:microtubule associated complex"/>
    <property type="evidence" value="ECO:0007669"/>
    <property type="project" value="TreeGrafter"/>
</dbReference>
<evidence type="ECO:0000256" key="10">
    <source>
        <dbReference type="ARBA" id="ARBA00023014"/>
    </source>
</evidence>
<evidence type="ECO:0000256" key="14">
    <source>
        <dbReference type="ARBA" id="ARBA00023212"/>
    </source>
</evidence>
<dbReference type="Proteomes" id="UP000193380">
    <property type="component" value="Chromosome 10"/>
</dbReference>
<keyword evidence="7 17" id="KW-0547">Nucleotide-binding</keyword>
<keyword evidence="10" id="KW-0411">Iron-sulfur</keyword>
<dbReference type="InterPro" id="IPR019821">
    <property type="entry name" value="Kinesin_motor_CS"/>
</dbReference>
<keyword evidence="12" id="KW-0238">DNA-binding</keyword>
<evidence type="ECO:0000256" key="8">
    <source>
        <dbReference type="ARBA" id="ARBA00022840"/>
    </source>
</evidence>
<evidence type="ECO:0000256" key="3">
    <source>
        <dbReference type="ARBA" id="ARBA00004245"/>
    </source>
</evidence>
<evidence type="ECO:0000256" key="2">
    <source>
        <dbReference type="ARBA" id="ARBA00004123"/>
    </source>
</evidence>
<feature type="binding site" evidence="17">
    <location>
        <begin position="89"/>
        <end position="96"/>
    </location>
    <ligand>
        <name>ATP</name>
        <dbReference type="ChEBI" id="CHEBI:30616"/>
    </ligand>
</feature>
<evidence type="ECO:0000313" key="20">
    <source>
        <dbReference type="EMBL" id="CDQ63681.1"/>
    </source>
</evidence>
<dbReference type="GO" id="GO:0007052">
    <property type="term" value="P:mitotic spindle organization"/>
    <property type="evidence" value="ECO:0007669"/>
    <property type="project" value="TreeGrafter"/>
</dbReference>
<dbReference type="PROSITE" id="PS50067">
    <property type="entry name" value="KINESIN_MOTOR_2"/>
    <property type="match status" value="1"/>
</dbReference>
<dbReference type="GO" id="GO:0008017">
    <property type="term" value="F:microtubule binding"/>
    <property type="evidence" value="ECO:0007669"/>
    <property type="project" value="InterPro"/>
</dbReference>
<evidence type="ECO:0000256" key="4">
    <source>
        <dbReference type="ARBA" id="ARBA00022490"/>
    </source>
</evidence>
<keyword evidence="4" id="KW-0963">Cytoplasm</keyword>
<evidence type="ECO:0000256" key="13">
    <source>
        <dbReference type="ARBA" id="ARBA00023175"/>
    </source>
</evidence>
<keyword evidence="9" id="KW-0408">Iron</keyword>
<accession>A0A060W9I7</accession>
<dbReference type="GO" id="GO:0007018">
    <property type="term" value="P:microtubule-based movement"/>
    <property type="evidence" value="ECO:0007669"/>
    <property type="project" value="InterPro"/>
</dbReference>
<dbReference type="GO" id="GO:0003777">
    <property type="term" value="F:microtubule motor activity"/>
    <property type="evidence" value="ECO:0007669"/>
    <property type="project" value="InterPro"/>
</dbReference>
<dbReference type="GO" id="GO:0005829">
    <property type="term" value="C:cytosol"/>
    <property type="evidence" value="ECO:0007669"/>
    <property type="project" value="UniProtKB-ARBA"/>
</dbReference>
<keyword evidence="15" id="KW-0539">Nucleus</keyword>
<dbReference type="InterPro" id="IPR036961">
    <property type="entry name" value="Kinesin_motor_dom_sf"/>
</dbReference>
<dbReference type="EMBL" id="FR904446">
    <property type="protein sequence ID" value="CDQ63681.1"/>
    <property type="molecule type" value="Genomic_DNA"/>
</dbReference>
<protein>
    <submittedName>
        <fullName evidence="20">Uncharacterized protein</fullName>
    </submittedName>
</protein>
<evidence type="ECO:0000256" key="11">
    <source>
        <dbReference type="ARBA" id="ARBA00023054"/>
    </source>
</evidence>
<keyword evidence="8 17" id="KW-0067">ATP-binding</keyword>
<dbReference type="Pfam" id="PF00225">
    <property type="entry name" value="Kinesin"/>
    <property type="match status" value="1"/>
</dbReference>
<evidence type="ECO:0000256" key="16">
    <source>
        <dbReference type="ARBA" id="ARBA00034078"/>
    </source>
</evidence>
<evidence type="ECO:0000256" key="12">
    <source>
        <dbReference type="ARBA" id="ARBA00023125"/>
    </source>
</evidence>
<evidence type="ECO:0000256" key="15">
    <source>
        <dbReference type="ARBA" id="ARBA00023242"/>
    </source>
</evidence>
<dbReference type="PaxDb" id="8022-A0A060W9I7"/>
<feature type="coiled-coil region" evidence="18">
    <location>
        <begin position="618"/>
        <end position="683"/>
    </location>
</feature>
<feature type="compositionally biased region" description="Polar residues" evidence="19">
    <location>
        <begin position="509"/>
        <end position="524"/>
    </location>
</feature>
<dbReference type="STRING" id="8022.A0A060W9I7"/>
<dbReference type="GO" id="GO:0005874">
    <property type="term" value="C:microtubule"/>
    <property type="evidence" value="ECO:0007669"/>
    <property type="project" value="UniProtKB-KW"/>
</dbReference>
<dbReference type="InterPro" id="IPR027640">
    <property type="entry name" value="Kinesin-like_fam"/>
</dbReference>
<evidence type="ECO:0000313" key="21">
    <source>
        <dbReference type="Proteomes" id="UP000193380"/>
    </source>
</evidence>
<reference evidence="20 21" key="1">
    <citation type="journal article" date="2014" name="Nat. Commun.">
        <title>The rainbow trout genome provides novel insights into evolution after whole-genome duplication in vertebrates.</title>
        <authorList>
            <person name="Berthelot C."/>
            <person name="Brunet F."/>
            <person name="Chalopin D."/>
            <person name="Juanchich A."/>
            <person name="Bernard M."/>
            <person name="Noel B."/>
            <person name="Bento P."/>
            <person name="Da Silva C."/>
            <person name="Labadie K."/>
            <person name="Alberti A."/>
            <person name="Aury J.M."/>
            <person name="Louis A."/>
            <person name="Dehais P."/>
            <person name="Bardou P."/>
            <person name="Montfort J."/>
            <person name="Klopp C."/>
            <person name="Cabau C."/>
            <person name="Gaspin C."/>
            <person name="Thorgaard G.H."/>
            <person name="Boussaha M."/>
            <person name="Quillet E."/>
            <person name="Guyomard R."/>
            <person name="Galiana D."/>
            <person name="Bobe J."/>
            <person name="Volff J.N."/>
            <person name="Genet C."/>
            <person name="Wincker P."/>
            <person name="Jaillon O."/>
            <person name="Roest Crollius H."/>
            <person name="Guiguen Y."/>
        </authorList>
    </citation>
    <scope>NUCLEOTIDE SEQUENCE [LARGE SCALE GENOMIC DNA]</scope>
</reference>
<keyword evidence="11 18" id="KW-0175">Coiled coil</keyword>
<proteinExistence type="inferred from homology"/>
<evidence type="ECO:0000256" key="18">
    <source>
        <dbReference type="SAM" id="Coils"/>
    </source>
</evidence>
<feature type="region of interest" description="Disordered" evidence="19">
    <location>
        <begin position="501"/>
        <end position="534"/>
    </location>
</feature>
<dbReference type="AlphaFoldDB" id="A0A060W9I7"/>
<dbReference type="PRINTS" id="PR00380">
    <property type="entry name" value="KINESINHEAVY"/>
</dbReference>